<dbReference type="InterPro" id="IPR000884">
    <property type="entry name" value="TSP1_rpt"/>
</dbReference>
<dbReference type="PANTHER" id="PTHR45742">
    <property type="entry name" value="COMPLEMENT COMPONENT C6"/>
    <property type="match status" value="1"/>
</dbReference>
<name>A0AAV6HLE7_9TELE</name>
<dbReference type="SMART" id="SM00209">
    <property type="entry name" value="TSP1"/>
    <property type="match status" value="1"/>
</dbReference>
<dbReference type="AlphaFoldDB" id="A0AAV6HLE7"/>
<keyword evidence="7" id="KW-1185">Reference proteome</keyword>
<accession>A0AAV6HLE7</accession>
<feature type="signal peptide" evidence="5">
    <location>
        <begin position="1"/>
        <end position="19"/>
    </location>
</feature>
<evidence type="ECO:0000313" key="7">
    <source>
        <dbReference type="Proteomes" id="UP000823561"/>
    </source>
</evidence>
<evidence type="ECO:0000313" key="6">
    <source>
        <dbReference type="EMBL" id="KAG5286756.1"/>
    </source>
</evidence>
<protein>
    <submittedName>
        <fullName evidence="6">Uncharacterized protein</fullName>
    </submittedName>
</protein>
<keyword evidence="5" id="KW-0732">Signal</keyword>
<comment type="caution">
    <text evidence="6">The sequence shown here is derived from an EMBL/GenBank/DDBJ whole genome shotgun (WGS) entry which is preliminary data.</text>
</comment>
<keyword evidence="3" id="KW-0204">Cytolysis</keyword>
<dbReference type="EMBL" id="JADWDJ010000001">
    <property type="protein sequence ID" value="KAG5286756.1"/>
    <property type="molecule type" value="Genomic_DNA"/>
</dbReference>
<dbReference type="InterPro" id="IPR036383">
    <property type="entry name" value="TSP1_rpt_sf"/>
</dbReference>
<keyword evidence="4" id="KW-1015">Disulfide bond</keyword>
<dbReference type="PROSITE" id="PS50092">
    <property type="entry name" value="TSP1"/>
    <property type="match status" value="1"/>
</dbReference>
<keyword evidence="2" id="KW-0964">Secreted</keyword>
<evidence type="ECO:0000256" key="1">
    <source>
        <dbReference type="ARBA" id="ARBA00004613"/>
    </source>
</evidence>
<dbReference type="GO" id="GO:0005579">
    <property type="term" value="C:membrane attack complex"/>
    <property type="evidence" value="ECO:0007669"/>
    <property type="project" value="TreeGrafter"/>
</dbReference>
<sequence length="117" mass="13106">MKIAVCFLVFWLNQFFTSGTIIWGQHGAVRAINDTMRKARSVNLPAPIDCRLTPWSSWSPCGACQTKAFRFRSLDKPSQFGGTECQESQWDEKFCPSGAVCPLQNQCGEMFSCKQTG</sequence>
<dbReference type="PANTHER" id="PTHR45742:SF1">
    <property type="entry name" value="COMPLEMENT COMPONENT C8 ALPHA CHAIN"/>
    <property type="match status" value="1"/>
</dbReference>
<dbReference type="GO" id="GO:0006956">
    <property type="term" value="P:complement activation"/>
    <property type="evidence" value="ECO:0007669"/>
    <property type="project" value="TreeGrafter"/>
</dbReference>
<evidence type="ECO:0000256" key="3">
    <source>
        <dbReference type="ARBA" id="ARBA00022852"/>
    </source>
</evidence>
<proteinExistence type="predicted"/>
<comment type="subcellular location">
    <subcellularLocation>
        <location evidence="1">Secreted</location>
    </subcellularLocation>
</comment>
<feature type="chain" id="PRO_5043630352" evidence="5">
    <location>
        <begin position="20"/>
        <end position="117"/>
    </location>
</feature>
<organism evidence="6 7">
    <name type="scientific">Alosa alosa</name>
    <name type="common">allis shad</name>
    <dbReference type="NCBI Taxonomy" id="278164"/>
    <lineage>
        <taxon>Eukaryota</taxon>
        <taxon>Metazoa</taxon>
        <taxon>Chordata</taxon>
        <taxon>Craniata</taxon>
        <taxon>Vertebrata</taxon>
        <taxon>Euteleostomi</taxon>
        <taxon>Actinopterygii</taxon>
        <taxon>Neopterygii</taxon>
        <taxon>Teleostei</taxon>
        <taxon>Clupei</taxon>
        <taxon>Clupeiformes</taxon>
        <taxon>Clupeoidei</taxon>
        <taxon>Clupeidae</taxon>
        <taxon>Alosa</taxon>
    </lineage>
</organism>
<evidence type="ECO:0000256" key="5">
    <source>
        <dbReference type="SAM" id="SignalP"/>
    </source>
</evidence>
<dbReference type="GO" id="GO:0031640">
    <property type="term" value="P:killing of cells of another organism"/>
    <property type="evidence" value="ECO:0007669"/>
    <property type="project" value="UniProtKB-KW"/>
</dbReference>
<dbReference type="GO" id="GO:0005576">
    <property type="term" value="C:extracellular region"/>
    <property type="evidence" value="ECO:0007669"/>
    <property type="project" value="UniProtKB-SubCell"/>
</dbReference>
<dbReference type="Proteomes" id="UP000823561">
    <property type="component" value="Chromosome 1"/>
</dbReference>
<dbReference type="Gene3D" id="2.20.100.10">
    <property type="entry name" value="Thrombospondin type-1 (TSP1) repeat"/>
    <property type="match status" value="1"/>
</dbReference>
<evidence type="ECO:0000256" key="4">
    <source>
        <dbReference type="ARBA" id="ARBA00023157"/>
    </source>
</evidence>
<dbReference type="SUPFAM" id="SSF82895">
    <property type="entry name" value="TSP-1 type 1 repeat"/>
    <property type="match status" value="1"/>
</dbReference>
<reference evidence="6 7" key="1">
    <citation type="submission" date="2020-10" db="EMBL/GenBank/DDBJ databases">
        <title>Chromosome-scale genome assembly of the Allis shad, Alosa alosa.</title>
        <authorList>
            <person name="Margot Z."/>
            <person name="Christophe K."/>
            <person name="Cabau C."/>
            <person name="Louis A."/>
            <person name="Berthelot C."/>
            <person name="Parey E."/>
            <person name="Roest Crollius H."/>
            <person name="Montfort J."/>
            <person name="Robinson-Rechavi M."/>
            <person name="Bucao C."/>
            <person name="Bouchez O."/>
            <person name="Gislard M."/>
            <person name="Lluch J."/>
            <person name="Milhes M."/>
            <person name="Lampietro C."/>
            <person name="Lopez Roques C."/>
            <person name="Donnadieu C."/>
            <person name="Braasch I."/>
            <person name="Desvignes T."/>
            <person name="Postlethwait J."/>
            <person name="Bobe J."/>
            <person name="Guiguen Y."/>
        </authorList>
    </citation>
    <scope>NUCLEOTIDE SEQUENCE [LARGE SCALE GENOMIC DNA]</scope>
    <source>
        <strain evidence="6">M-15738</strain>
        <tissue evidence="6">Blood</tissue>
    </source>
</reference>
<gene>
    <name evidence="6" type="ORF">AALO_G00018420</name>
</gene>
<evidence type="ECO:0000256" key="2">
    <source>
        <dbReference type="ARBA" id="ARBA00022525"/>
    </source>
</evidence>